<keyword evidence="1" id="KW-0812">Transmembrane</keyword>
<evidence type="ECO:0000256" key="2">
    <source>
        <dbReference type="SAM" id="SignalP"/>
    </source>
</evidence>
<feature type="transmembrane region" description="Helical" evidence="1">
    <location>
        <begin position="257"/>
        <end position="275"/>
    </location>
</feature>
<dbReference type="AlphaFoldDB" id="A0A9D4V5K5"/>
<proteinExistence type="predicted"/>
<evidence type="ECO:0000313" key="3">
    <source>
        <dbReference type="EMBL" id="KAI5079731.1"/>
    </source>
</evidence>
<dbReference type="EMBL" id="JABFUD020000005">
    <property type="protein sequence ID" value="KAI5079731.1"/>
    <property type="molecule type" value="Genomic_DNA"/>
</dbReference>
<dbReference type="Proteomes" id="UP000886520">
    <property type="component" value="Chromosome 5"/>
</dbReference>
<feature type="chain" id="PRO_5039236523" evidence="2">
    <location>
        <begin position="21"/>
        <end position="396"/>
    </location>
</feature>
<keyword evidence="1" id="KW-1133">Transmembrane helix</keyword>
<evidence type="ECO:0000256" key="1">
    <source>
        <dbReference type="SAM" id="Phobius"/>
    </source>
</evidence>
<gene>
    <name evidence="3" type="ORF">GOP47_0005210</name>
</gene>
<keyword evidence="4" id="KW-1185">Reference proteome</keyword>
<evidence type="ECO:0000313" key="4">
    <source>
        <dbReference type="Proteomes" id="UP000886520"/>
    </source>
</evidence>
<reference evidence="3 4" key="1">
    <citation type="submission" date="2021-01" db="EMBL/GenBank/DDBJ databases">
        <title>Adiantum capillus-veneris genome.</title>
        <authorList>
            <person name="Fang Y."/>
            <person name="Liao Q."/>
        </authorList>
    </citation>
    <scope>NUCLEOTIDE SEQUENCE [LARGE SCALE GENOMIC DNA]</scope>
    <source>
        <strain evidence="3">H3</strain>
        <tissue evidence="3">Leaf</tissue>
    </source>
</reference>
<sequence>MTTAPAKMIVLFFLCLTSLASPFARSNAIRLTPCFDSFVLFGQICPFDFKEMIGCRLQLLVELGNHVWLQNVESKYYTIDLPTRNYSGRIGRISLVTSGEHVTTLWNQSFSVQSDVGALRLDIINAGEALHTINGLGGNFQDANGPNNAGIGASCGRTMSFMAGLAQTVEGRTPNNFKKPRSKNAHFKQFSKRLQQSDKEEATCPSIASPEFHPGHSIRERKFPGELLKTEPANPQLMHIPYPQPMIISATNIQTSYLIFLVVWFAFIQLSISLVHKSILLLEVSVSAGNELAEGEVLSFNRADPGARQLCLTFPNGSDGYPFDSESTQGFKPAGKTPLEEAWDVAEQYLNEAIENDCQGAYFSYNCTTPQQEAPESALGRWNRDNAGRLIRQLWP</sequence>
<protein>
    <submittedName>
        <fullName evidence="3">Uncharacterized protein</fullName>
    </submittedName>
</protein>
<keyword evidence="2" id="KW-0732">Signal</keyword>
<keyword evidence="1" id="KW-0472">Membrane</keyword>
<accession>A0A9D4V5K5</accession>
<dbReference type="OrthoDB" id="1929940at2759"/>
<feature type="signal peptide" evidence="2">
    <location>
        <begin position="1"/>
        <end position="20"/>
    </location>
</feature>
<comment type="caution">
    <text evidence="3">The sequence shown here is derived from an EMBL/GenBank/DDBJ whole genome shotgun (WGS) entry which is preliminary data.</text>
</comment>
<name>A0A9D4V5K5_ADICA</name>
<organism evidence="3 4">
    <name type="scientific">Adiantum capillus-veneris</name>
    <name type="common">Maidenhair fern</name>
    <dbReference type="NCBI Taxonomy" id="13818"/>
    <lineage>
        <taxon>Eukaryota</taxon>
        <taxon>Viridiplantae</taxon>
        <taxon>Streptophyta</taxon>
        <taxon>Embryophyta</taxon>
        <taxon>Tracheophyta</taxon>
        <taxon>Polypodiopsida</taxon>
        <taxon>Polypodiidae</taxon>
        <taxon>Polypodiales</taxon>
        <taxon>Pteridineae</taxon>
        <taxon>Pteridaceae</taxon>
        <taxon>Vittarioideae</taxon>
        <taxon>Adiantum</taxon>
    </lineage>
</organism>